<feature type="domain" description="Transketolase-like pyrimidine-binding" evidence="4">
    <location>
        <begin position="5"/>
        <end position="181"/>
    </location>
</feature>
<dbReference type="AlphaFoldDB" id="A0A371B6K8"/>
<dbReference type="Pfam" id="PF02780">
    <property type="entry name" value="Transketolase_C"/>
    <property type="match status" value="1"/>
</dbReference>
<dbReference type="RefSeq" id="WP_115515180.1">
    <property type="nucleotide sequence ID" value="NZ_QRGO01000001.1"/>
</dbReference>
<evidence type="ECO:0000313" key="5">
    <source>
        <dbReference type="EMBL" id="RDV03152.1"/>
    </source>
</evidence>
<dbReference type="InterPro" id="IPR029061">
    <property type="entry name" value="THDP-binding"/>
</dbReference>
<comment type="caution">
    <text evidence="5">The sequence shown here is derived from an EMBL/GenBank/DDBJ whole genome shotgun (WGS) entry which is preliminary data.</text>
</comment>
<dbReference type="InterPro" id="IPR005475">
    <property type="entry name" value="Transketolase-like_Pyr-bd"/>
</dbReference>
<evidence type="ECO:0000256" key="2">
    <source>
        <dbReference type="ARBA" id="ARBA00023002"/>
    </source>
</evidence>
<gene>
    <name evidence="5" type="ORF">DXH78_00235</name>
</gene>
<name>A0A371B6K8_9BRAD</name>
<dbReference type="PANTHER" id="PTHR43257:SF2">
    <property type="entry name" value="PYRUVATE DEHYDROGENASE E1 COMPONENT SUBUNIT BETA"/>
    <property type="match status" value="1"/>
</dbReference>
<dbReference type="GO" id="GO:0016491">
    <property type="term" value="F:oxidoreductase activity"/>
    <property type="evidence" value="ECO:0007669"/>
    <property type="project" value="UniProtKB-KW"/>
</dbReference>
<sequence length="345" mass="36927">MSRTLTYCQALSEGLVQAMERDESIFVTGIGVDYSSAVFGSTTEAVRKFGKERIFDAPAMENALTGIAIGAAAMGKRPLIVHLRNDFMFLAFDQMINLAAKWKYMYGPNAVPMPLVVRGIVGRGWGQGATHSQSLHGVLGHFPGLTVLAPATPADAKGMTIAALQADRPIVIIENRRLYDIKGPVDIEPNPTPLGRAFVRREGSDITIVGCSIMVQEALVAAQDLQQKGIAAEVVDIATVRPLDVDTITASIRKTGRLVVVDTDWEFCGLAAEIAALAAERCLKQLKAPVCRLGFADCPAPVSAPLEEAFYPKASSITKASLALCGESEEGMTFSAHVDTFKGPY</sequence>
<dbReference type="InterPro" id="IPR033248">
    <property type="entry name" value="Transketolase_C"/>
</dbReference>
<keyword evidence="3" id="KW-0786">Thiamine pyrophosphate</keyword>
<dbReference type="Gene3D" id="3.40.50.920">
    <property type="match status" value="1"/>
</dbReference>
<dbReference type="InterPro" id="IPR009014">
    <property type="entry name" value="Transketo_C/PFOR_II"/>
</dbReference>
<evidence type="ECO:0000256" key="3">
    <source>
        <dbReference type="ARBA" id="ARBA00023052"/>
    </source>
</evidence>
<dbReference type="PANTHER" id="PTHR43257">
    <property type="entry name" value="PYRUVATE DEHYDROGENASE E1 COMPONENT BETA SUBUNIT"/>
    <property type="match status" value="1"/>
</dbReference>
<dbReference type="EMBL" id="QRGO01000001">
    <property type="protein sequence ID" value="RDV03152.1"/>
    <property type="molecule type" value="Genomic_DNA"/>
</dbReference>
<dbReference type="SUPFAM" id="SSF52922">
    <property type="entry name" value="TK C-terminal domain-like"/>
    <property type="match status" value="1"/>
</dbReference>
<dbReference type="SMART" id="SM00861">
    <property type="entry name" value="Transket_pyr"/>
    <property type="match status" value="1"/>
</dbReference>
<dbReference type="Pfam" id="PF02779">
    <property type="entry name" value="Transket_pyr"/>
    <property type="match status" value="1"/>
</dbReference>
<dbReference type="Gene3D" id="3.40.50.970">
    <property type="match status" value="1"/>
</dbReference>
<proteinExistence type="predicted"/>
<dbReference type="Proteomes" id="UP000263993">
    <property type="component" value="Unassembled WGS sequence"/>
</dbReference>
<dbReference type="FunFam" id="3.40.50.920:FF:000001">
    <property type="entry name" value="Pyruvate dehydrogenase E1 beta subunit"/>
    <property type="match status" value="1"/>
</dbReference>
<dbReference type="SUPFAM" id="SSF52518">
    <property type="entry name" value="Thiamin diphosphate-binding fold (THDP-binding)"/>
    <property type="match status" value="1"/>
</dbReference>
<comment type="cofactor">
    <cofactor evidence="1">
        <name>thiamine diphosphate</name>
        <dbReference type="ChEBI" id="CHEBI:58937"/>
    </cofactor>
</comment>
<evidence type="ECO:0000313" key="6">
    <source>
        <dbReference type="Proteomes" id="UP000263993"/>
    </source>
</evidence>
<evidence type="ECO:0000259" key="4">
    <source>
        <dbReference type="SMART" id="SM00861"/>
    </source>
</evidence>
<accession>A0A371B6K8</accession>
<evidence type="ECO:0000256" key="1">
    <source>
        <dbReference type="ARBA" id="ARBA00001964"/>
    </source>
</evidence>
<keyword evidence="2" id="KW-0560">Oxidoreductase</keyword>
<organism evidence="5 6">
    <name type="scientific">Undibacter mobilis</name>
    <dbReference type="NCBI Taxonomy" id="2292256"/>
    <lineage>
        <taxon>Bacteria</taxon>
        <taxon>Pseudomonadati</taxon>
        <taxon>Pseudomonadota</taxon>
        <taxon>Alphaproteobacteria</taxon>
        <taxon>Hyphomicrobiales</taxon>
        <taxon>Nitrobacteraceae</taxon>
        <taxon>Undibacter</taxon>
    </lineage>
</organism>
<dbReference type="OrthoDB" id="9780894at2"/>
<reference evidence="6" key="1">
    <citation type="submission" date="2018-08" db="EMBL/GenBank/DDBJ databases">
        <authorList>
            <person name="Kim S.-J."/>
            <person name="Jung G.-Y."/>
        </authorList>
    </citation>
    <scope>NUCLEOTIDE SEQUENCE [LARGE SCALE GENOMIC DNA]</scope>
    <source>
        <strain evidence="6">GY_H</strain>
    </source>
</reference>
<protein>
    <submittedName>
        <fullName evidence="5">Alpha-ketoacid dehydrogenase subunit beta</fullName>
    </submittedName>
</protein>
<keyword evidence="6" id="KW-1185">Reference proteome</keyword>